<keyword evidence="4 8" id="KW-0479">Metal-binding</keyword>
<feature type="binding site" evidence="8">
    <location>
        <position position="89"/>
    </location>
    <ligand>
        <name>Mg(2+)</name>
        <dbReference type="ChEBI" id="CHEBI:18420"/>
        <label>1</label>
        <note>catalytic</note>
    </ligand>
</feature>
<evidence type="ECO:0000256" key="9">
    <source>
        <dbReference type="RuleBase" id="RU364068"/>
    </source>
</evidence>
<dbReference type="PANTHER" id="PTHR20854">
    <property type="entry name" value="INOSITOL MONOPHOSPHATASE"/>
    <property type="match status" value="1"/>
</dbReference>
<keyword evidence="5 9" id="KW-0378">Hydrolase</keyword>
<dbReference type="PROSITE" id="PS00629">
    <property type="entry name" value="IMP_1"/>
    <property type="match status" value="1"/>
</dbReference>
<protein>
    <recommendedName>
        <fullName evidence="9">Inositol-1-monophosphatase</fullName>
        <ecNumber evidence="9">3.1.3.25</ecNumber>
    </recommendedName>
</protein>
<dbReference type="SUPFAM" id="SSF56655">
    <property type="entry name" value="Carbohydrate phosphatase"/>
    <property type="match status" value="1"/>
</dbReference>
<comment type="similarity">
    <text evidence="3 9">Belongs to the inositol monophosphatase superfamily.</text>
</comment>
<organism evidence="10 11">
    <name type="scientific">Photobacterium rosenbergii</name>
    <dbReference type="NCBI Taxonomy" id="294936"/>
    <lineage>
        <taxon>Bacteria</taxon>
        <taxon>Pseudomonadati</taxon>
        <taxon>Pseudomonadota</taxon>
        <taxon>Gammaproteobacteria</taxon>
        <taxon>Vibrionales</taxon>
        <taxon>Vibrionaceae</taxon>
        <taxon>Photobacterium</taxon>
    </lineage>
</organism>
<dbReference type="CDD" id="cd01639">
    <property type="entry name" value="IMPase"/>
    <property type="match status" value="1"/>
</dbReference>
<evidence type="ECO:0000313" key="10">
    <source>
        <dbReference type="EMBL" id="PSW15686.1"/>
    </source>
</evidence>
<dbReference type="AlphaFoldDB" id="A0A2T3NJJ3"/>
<dbReference type="EC" id="3.1.3.25" evidence="9"/>
<keyword evidence="6" id="KW-0805">Transcription regulation</keyword>
<evidence type="ECO:0000313" key="11">
    <source>
        <dbReference type="Proteomes" id="UP000241346"/>
    </source>
</evidence>
<dbReference type="Gene3D" id="3.30.540.10">
    <property type="entry name" value="Fructose-1,6-Bisphosphatase, subunit A, domain 1"/>
    <property type="match status" value="1"/>
</dbReference>
<dbReference type="InterPro" id="IPR033942">
    <property type="entry name" value="IMPase"/>
</dbReference>
<dbReference type="Gene3D" id="3.40.190.80">
    <property type="match status" value="1"/>
</dbReference>
<dbReference type="OrthoDB" id="9785695at2"/>
<dbReference type="GO" id="GO:0046872">
    <property type="term" value="F:metal ion binding"/>
    <property type="evidence" value="ECO:0007669"/>
    <property type="project" value="UniProtKB-KW"/>
</dbReference>
<dbReference type="GO" id="GO:0007165">
    <property type="term" value="P:signal transduction"/>
    <property type="evidence" value="ECO:0007669"/>
    <property type="project" value="TreeGrafter"/>
</dbReference>
<evidence type="ECO:0000256" key="6">
    <source>
        <dbReference type="ARBA" id="ARBA00022814"/>
    </source>
</evidence>
<evidence type="ECO:0000256" key="2">
    <source>
        <dbReference type="ARBA" id="ARBA00001946"/>
    </source>
</evidence>
<keyword evidence="6" id="KW-0804">Transcription</keyword>
<evidence type="ECO:0000256" key="4">
    <source>
        <dbReference type="ARBA" id="ARBA00022723"/>
    </source>
</evidence>
<dbReference type="FunFam" id="3.30.540.10:FF:000003">
    <property type="entry name" value="Inositol-1-monophosphatase"/>
    <property type="match status" value="1"/>
</dbReference>
<dbReference type="EMBL" id="PYMB01000001">
    <property type="protein sequence ID" value="PSW15686.1"/>
    <property type="molecule type" value="Genomic_DNA"/>
</dbReference>
<dbReference type="Pfam" id="PF00459">
    <property type="entry name" value="Inositol_P"/>
    <property type="match status" value="1"/>
</dbReference>
<comment type="caution">
    <text evidence="10">The sequence shown here is derived from an EMBL/GenBank/DDBJ whole genome shotgun (WGS) entry which is preliminary data.</text>
</comment>
<evidence type="ECO:0000256" key="5">
    <source>
        <dbReference type="ARBA" id="ARBA00022801"/>
    </source>
</evidence>
<feature type="binding site" evidence="8">
    <location>
        <position position="215"/>
    </location>
    <ligand>
        <name>Mg(2+)</name>
        <dbReference type="ChEBI" id="CHEBI:18420"/>
        <label>1</label>
        <note>catalytic</note>
    </ligand>
</feature>
<feature type="binding site" evidence="8">
    <location>
        <position position="75"/>
    </location>
    <ligand>
        <name>Mg(2+)</name>
        <dbReference type="ChEBI" id="CHEBI:18420"/>
        <label>1</label>
        <note>catalytic</note>
    </ligand>
</feature>
<keyword evidence="6" id="KW-0889">Transcription antitermination</keyword>
<feature type="binding site" evidence="8">
    <location>
        <position position="91"/>
    </location>
    <ligand>
        <name>Mg(2+)</name>
        <dbReference type="ChEBI" id="CHEBI:18420"/>
        <label>1</label>
        <note>catalytic</note>
    </ligand>
</feature>
<dbReference type="PANTHER" id="PTHR20854:SF4">
    <property type="entry name" value="INOSITOL-1-MONOPHOSPHATASE-RELATED"/>
    <property type="match status" value="1"/>
</dbReference>
<dbReference type="Proteomes" id="UP000241346">
    <property type="component" value="Unassembled WGS sequence"/>
</dbReference>
<feature type="binding site" evidence="8">
    <location>
        <position position="92"/>
    </location>
    <ligand>
        <name>Mg(2+)</name>
        <dbReference type="ChEBI" id="CHEBI:18420"/>
        <label>1</label>
        <note>catalytic</note>
    </ligand>
</feature>
<gene>
    <name evidence="10" type="ORF">C9J01_01315</name>
</gene>
<comment type="catalytic activity">
    <reaction evidence="1 9">
        <text>a myo-inositol phosphate + H2O = myo-inositol + phosphate</text>
        <dbReference type="Rhea" id="RHEA:24056"/>
        <dbReference type="ChEBI" id="CHEBI:15377"/>
        <dbReference type="ChEBI" id="CHEBI:17268"/>
        <dbReference type="ChEBI" id="CHEBI:43474"/>
        <dbReference type="ChEBI" id="CHEBI:84139"/>
        <dbReference type="EC" id="3.1.3.25"/>
    </reaction>
</comment>
<name>A0A2T3NJJ3_9GAMM</name>
<dbReference type="PRINTS" id="PR00377">
    <property type="entry name" value="IMPHPHTASES"/>
</dbReference>
<sequence>MSLLTDTCLDKRLKAAIDIVHEAGAIALAAFNAMSPEKIAFKGPQDFLTETDIEVETLIRQRLNKAFPEDGILAEESGGEVQTNTWIIDPIDGTANFARGIPHFCIVLGFVSQNKTQFGVIFDPCHNEMFIAQAGNGATLNGEAITVASTPCFSSANLELGWSQRVPNERYLQSLQGFLELGANVRRSACGALALAYVAVGRTDGYVEHHMNPWDCLAGMLLVKEAGGISNAFTDSPDWPQGGAVLAASPQFAYAIADITAITIDK</sequence>
<dbReference type="GO" id="GO:0008934">
    <property type="term" value="F:inositol monophosphate 1-phosphatase activity"/>
    <property type="evidence" value="ECO:0007669"/>
    <property type="project" value="InterPro"/>
</dbReference>
<evidence type="ECO:0000256" key="8">
    <source>
        <dbReference type="PIRSR" id="PIRSR600760-2"/>
    </source>
</evidence>
<evidence type="ECO:0000256" key="3">
    <source>
        <dbReference type="ARBA" id="ARBA00009759"/>
    </source>
</evidence>
<reference evidence="10 11" key="1">
    <citation type="submission" date="2018-03" db="EMBL/GenBank/DDBJ databases">
        <title>Whole genome sequencing of Histamine producing bacteria.</title>
        <authorList>
            <person name="Butler K."/>
        </authorList>
    </citation>
    <scope>NUCLEOTIDE SEQUENCE [LARGE SCALE GENOMIC DNA]</scope>
    <source>
        <strain evidence="10 11">DSM 19138</strain>
    </source>
</reference>
<keyword evidence="7 8" id="KW-0460">Magnesium</keyword>
<dbReference type="GO" id="GO:0031564">
    <property type="term" value="P:transcription antitermination"/>
    <property type="evidence" value="ECO:0007669"/>
    <property type="project" value="UniProtKB-KW"/>
</dbReference>
<comment type="cofactor">
    <cofactor evidence="2 8 9">
        <name>Mg(2+)</name>
        <dbReference type="ChEBI" id="CHEBI:18420"/>
    </cofactor>
</comment>
<dbReference type="GO" id="GO:0006020">
    <property type="term" value="P:inositol metabolic process"/>
    <property type="evidence" value="ECO:0007669"/>
    <property type="project" value="TreeGrafter"/>
</dbReference>
<accession>A0A2T3NJJ3</accession>
<proteinExistence type="inferred from homology"/>
<dbReference type="InterPro" id="IPR000760">
    <property type="entry name" value="Inositol_monophosphatase-like"/>
</dbReference>
<dbReference type="RefSeq" id="WP_107296304.1">
    <property type="nucleotide sequence ID" value="NZ_PYMB01000001.1"/>
</dbReference>
<dbReference type="InterPro" id="IPR020583">
    <property type="entry name" value="Inositol_monoP_metal-BS"/>
</dbReference>
<evidence type="ECO:0000256" key="7">
    <source>
        <dbReference type="ARBA" id="ARBA00022842"/>
    </source>
</evidence>
<evidence type="ECO:0000256" key="1">
    <source>
        <dbReference type="ARBA" id="ARBA00001033"/>
    </source>
</evidence>